<dbReference type="InterPro" id="IPR029068">
    <property type="entry name" value="Glyas_Bleomycin-R_OHBP_Dase"/>
</dbReference>
<dbReference type="InterPro" id="IPR009725">
    <property type="entry name" value="3_dmu_93_MTrfase"/>
</dbReference>
<feature type="domain" description="PhnB-like" evidence="1">
    <location>
        <begin position="5"/>
        <end position="122"/>
    </location>
</feature>
<dbReference type="Gene3D" id="3.10.180.10">
    <property type="entry name" value="2,3-Dihydroxybiphenyl 1,2-Dioxygenase, domain 1"/>
    <property type="match status" value="1"/>
</dbReference>
<dbReference type="AlphaFoldDB" id="A0A142NMI5"/>
<organism evidence="2 3">
    <name type="scientific">Brevibacterium linens</name>
    <dbReference type="NCBI Taxonomy" id="1703"/>
    <lineage>
        <taxon>Bacteria</taxon>
        <taxon>Bacillati</taxon>
        <taxon>Actinomycetota</taxon>
        <taxon>Actinomycetes</taxon>
        <taxon>Micrococcales</taxon>
        <taxon>Brevibacteriaceae</taxon>
        <taxon>Brevibacterium</taxon>
    </lineage>
</organism>
<evidence type="ECO:0000313" key="3">
    <source>
        <dbReference type="Proteomes" id="UP000075950"/>
    </source>
</evidence>
<reference evidence="3" key="1">
    <citation type="submission" date="2016-03" db="EMBL/GenBank/DDBJ databases">
        <authorList>
            <person name="Ploux O."/>
        </authorList>
    </citation>
    <scope>NUCLEOTIDE SEQUENCE [LARGE SCALE GENOMIC DNA]</scope>
    <source>
        <strain evidence="3">BS258</strain>
    </source>
</reference>
<evidence type="ECO:0000259" key="1">
    <source>
        <dbReference type="Pfam" id="PF06983"/>
    </source>
</evidence>
<dbReference type="Pfam" id="PF06983">
    <property type="entry name" value="3-dmu-9_3-mt"/>
    <property type="match status" value="1"/>
</dbReference>
<dbReference type="SUPFAM" id="SSF54593">
    <property type="entry name" value="Glyoxalase/Bleomycin resistance protein/Dihydroxybiphenyl dioxygenase"/>
    <property type="match status" value="1"/>
</dbReference>
<dbReference type="PANTHER" id="PTHR33990">
    <property type="entry name" value="PROTEIN YJDN-RELATED"/>
    <property type="match status" value="1"/>
</dbReference>
<protein>
    <recommendedName>
        <fullName evidence="1">PhnB-like domain-containing protein</fullName>
    </recommendedName>
</protein>
<proteinExistence type="predicted"/>
<sequence length="154" mass="17041">MPVPIVPCLWFPDCAEEAMEFYCSVFPDSAILSIERYPDESLDEHFAGMSGKVLTGRFVLDGTPFICLDGGPAFTFNEAISLTVECADQAEIDHYWSHLSASPEHEQCGWLKDRFGVSWQIVPANLGELMIGPAQAQALMRMKKIIIDDLVNAG</sequence>
<name>A0A142NMI5_BRELN</name>
<accession>A0A142NMI5</accession>
<dbReference type="CDD" id="cd06588">
    <property type="entry name" value="PhnB_like"/>
    <property type="match status" value="1"/>
</dbReference>
<dbReference type="KEGG" id="bly:A2T55_09620"/>
<dbReference type="PIRSF" id="PIRSF021700">
    <property type="entry name" value="3_dmu_93_MTrfase"/>
    <property type="match status" value="1"/>
</dbReference>
<gene>
    <name evidence="2" type="ORF">A2T55_09620</name>
</gene>
<dbReference type="Proteomes" id="UP000075950">
    <property type="component" value="Chromosome"/>
</dbReference>
<evidence type="ECO:0000313" key="2">
    <source>
        <dbReference type="EMBL" id="AMT94006.1"/>
    </source>
</evidence>
<dbReference type="EMBL" id="CP014869">
    <property type="protein sequence ID" value="AMT94006.1"/>
    <property type="molecule type" value="Genomic_DNA"/>
</dbReference>
<dbReference type="InterPro" id="IPR028973">
    <property type="entry name" value="PhnB-like"/>
</dbReference>
<dbReference type="RefSeq" id="WP_062861693.1">
    <property type="nucleotide sequence ID" value="NZ_CP014869.1"/>
</dbReference>